<evidence type="ECO:0000313" key="2">
    <source>
        <dbReference type="EMBL" id="KAK8975995.1"/>
    </source>
</evidence>
<comment type="caution">
    <text evidence="2">The sequence shown here is derived from an EMBL/GenBank/DDBJ whole genome shotgun (WGS) entry which is preliminary data.</text>
</comment>
<name>A0ABR2NIR8_9ROSI</name>
<dbReference type="InterPro" id="IPR052929">
    <property type="entry name" value="RNase_H-like_EbsB-rel"/>
</dbReference>
<dbReference type="InterPro" id="IPR002156">
    <property type="entry name" value="RNaseH_domain"/>
</dbReference>
<dbReference type="InterPro" id="IPR012337">
    <property type="entry name" value="RNaseH-like_sf"/>
</dbReference>
<dbReference type="SUPFAM" id="SSF53098">
    <property type="entry name" value="Ribonuclease H-like"/>
    <property type="match status" value="1"/>
</dbReference>
<dbReference type="PANTHER" id="PTHR47074:SF61">
    <property type="entry name" value="RNASE H TYPE-1 DOMAIN-CONTAINING PROTEIN"/>
    <property type="match status" value="1"/>
</dbReference>
<gene>
    <name evidence="2" type="ORF">V6N11_025498</name>
</gene>
<evidence type="ECO:0000313" key="3">
    <source>
        <dbReference type="Proteomes" id="UP001396334"/>
    </source>
</evidence>
<evidence type="ECO:0000259" key="1">
    <source>
        <dbReference type="Pfam" id="PF13456"/>
    </source>
</evidence>
<dbReference type="CDD" id="cd06222">
    <property type="entry name" value="RNase_H_like"/>
    <property type="match status" value="1"/>
</dbReference>
<feature type="domain" description="RNase H type-1" evidence="1">
    <location>
        <begin position="82"/>
        <end position="165"/>
    </location>
</feature>
<dbReference type="EMBL" id="JBBPBN010000138">
    <property type="protein sequence ID" value="KAK8975995.1"/>
    <property type="molecule type" value="Genomic_DNA"/>
</dbReference>
<dbReference type="Pfam" id="PF13456">
    <property type="entry name" value="RVT_3"/>
    <property type="match status" value="1"/>
</dbReference>
<proteinExistence type="predicted"/>
<dbReference type="Gene3D" id="3.30.420.10">
    <property type="entry name" value="Ribonuclease H-like superfamily/Ribonuclease H"/>
    <property type="match status" value="1"/>
</dbReference>
<organism evidence="2 3">
    <name type="scientific">Hibiscus sabdariffa</name>
    <name type="common">roselle</name>
    <dbReference type="NCBI Taxonomy" id="183260"/>
    <lineage>
        <taxon>Eukaryota</taxon>
        <taxon>Viridiplantae</taxon>
        <taxon>Streptophyta</taxon>
        <taxon>Embryophyta</taxon>
        <taxon>Tracheophyta</taxon>
        <taxon>Spermatophyta</taxon>
        <taxon>Magnoliopsida</taxon>
        <taxon>eudicotyledons</taxon>
        <taxon>Gunneridae</taxon>
        <taxon>Pentapetalae</taxon>
        <taxon>rosids</taxon>
        <taxon>malvids</taxon>
        <taxon>Malvales</taxon>
        <taxon>Malvaceae</taxon>
        <taxon>Malvoideae</taxon>
        <taxon>Hibiscus</taxon>
    </lineage>
</organism>
<sequence>MAFCNFNEQQKIVMMVTFWVVWYSRNKLVHERILPSVPDSLSFIQAFIRECGSPISLVAVEPTLPCSKWSAPALNIVKNNFDAAFDVQSLACLQAVIFAIELGFRNVVFEDDSLAVIKRVSASSSDYYVISPIVNDIREVVKGLESADFNFVHREGNNAAHALARSRSRR</sequence>
<dbReference type="PANTHER" id="PTHR47074">
    <property type="entry name" value="BNAC02G40300D PROTEIN"/>
    <property type="match status" value="1"/>
</dbReference>
<dbReference type="InterPro" id="IPR044730">
    <property type="entry name" value="RNase_H-like_dom_plant"/>
</dbReference>
<keyword evidence="3" id="KW-1185">Reference proteome</keyword>
<reference evidence="2 3" key="1">
    <citation type="journal article" date="2024" name="G3 (Bethesda)">
        <title>Genome assembly of Hibiscus sabdariffa L. provides insights into metabolisms of medicinal natural products.</title>
        <authorList>
            <person name="Kim T."/>
        </authorList>
    </citation>
    <scope>NUCLEOTIDE SEQUENCE [LARGE SCALE GENOMIC DNA]</scope>
    <source>
        <strain evidence="2">TK-2024</strain>
        <tissue evidence="2">Old leaves</tissue>
    </source>
</reference>
<dbReference type="Proteomes" id="UP001396334">
    <property type="component" value="Unassembled WGS sequence"/>
</dbReference>
<protein>
    <recommendedName>
        <fullName evidence="1">RNase H type-1 domain-containing protein</fullName>
    </recommendedName>
</protein>
<accession>A0ABR2NIR8</accession>
<dbReference type="InterPro" id="IPR036397">
    <property type="entry name" value="RNaseH_sf"/>
</dbReference>